<evidence type="ECO:0000313" key="2">
    <source>
        <dbReference type="Proteomes" id="UP000285109"/>
    </source>
</evidence>
<dbReference type="InterPro" id="IPR046249">
    <property type="entry name" value="DUF6282"/>
</dbReference>
<organism evidence="1 2">
    <name type="scientific">Phocaeicola plebeius</name>
    <dbReference type="NCBI Taxonomy" id="310297"/>
    <lineage>
        <taxon>Bacteria</taxon>
        <taxon>Pseudomonadati</taxon>
        <taxon>Bacteroidota</taxon>
        <taxon>Bacteroidia</taxon>
        <taxon>Bacteroidales</taxon>
        <taxon>Bacteroidaceae</taxon>
        <taxon>Phocaeicola</taxon>
    </lineage>
</organism>
<gene>
    <name evidence="1" type="ORF">DWZ34_09425</name>
</gene>
<reference evidence="1 2" key="1">
    <citation type="submission" date="2018-08" db="EMBL/GenBank/DDBJ databases">
        <title>A genome reference for cultivated species of the human gut microbiota.</title>
        <authorList>
            <person name="Zou Y."/>
            <person name="Xue W."/>
            <person name="Luo G."/>
        </authorList>
    </citation>
    <scope>NUCLEOTIDE SEQUENCE [LARGE SCALE GENOMIC DNA]</scope>
    <source>
        <strain evidence="1 2">AF31-28B-AC</strain>
    </source>
</reference>
<name>A0A415T4Y8_9BACT</name>
<dbReference type="EMBL" id="QRQK01000016">
    <property type="protein sequence ID" value="RHM96333.1"/>
    <property type="molecule type" value="Genomic_DNA"/>
</dbReference>
<dbReference type="Pfam" id="PF19799">
    <property type="entry name" value="DUF6282"/>
    <property type="match status" value="1"/>
</dbReference>
<evidence type="ECO:0008006" key="3">
    <source>
        <dbReference type="Google" id="ProtNLM"/>
    </source>
</evidence>
<dbReference type="RefSeq" id="WP_118026593.1">
    <property type="nucleotide sequence ID" value="NZ_DBFVTB010000071.1"/>
</dbReference>
<evidence type="ECO:0000313" key="1">
    <source>
        <dbReference type="EMBL" id="RHM96333.1"/>
    </source>
</evidence>
<proteinExistence type="predicted"/>
<dbReference type="SUPFAM" id="SSF51556">
    <property type="entry name" value="Metallo-dependent hydrolases"/>
    <property type="match status" value="1"/>
</dbReference>
<sequence length="338" mass="38217">MKNRQDLSRRDFIRKSMMAGSAMFLSGILPINGKGMREFMSSCNNESELVYSDDMLKGICDIHLHAAPDSKARLKNELEFTQDAKNAGYKALLFKSNDFSCHDRAYLIREMLPGFEVFGSLCMNRVHGDKVNVFAAQKAVRTTGNLCRCIWMPTQDAVYQNLRYHNKREGVPVLDDNGKVLPEVVRVMEICAEVDIIFATGHSSPEESIVMARKAKDVGLRKFVVTHANSGIWRMTYDQIKQCIELGAWIEYSYITNLWGPGTGLPDFSRMSDETFADFARINPERSFVTTDLGQPGMPHPIEGMRRCIKTLHFNGLSKKQIELLVKDNPCKLLGLTC</sequence>
<comment type="caution">
    <text evidence="1">The sequence shown here is derived from an EMBL/GenBank/DDBJ whole genome shotgun (WGS) entry which is preliminary data.</text>
</comment>
<dbReference type="InterPro" id="IPR032466">
    <property type="entry name" value="Metal_Hydrolase"/>
</dbReference>
<accession>A0A415T4Y8</accession>
<dbReference type="AlphaFoldDB" id="A0A415T4Y8"/>
<protein>
    <recommendedName>
        <fullName evidence="3">Amidohydrolase</fullName>
    </recommendedName>
</protein>
<dbReference type="Proteomes" id="UP000285109">
    <property type="component" value="Unassembled WGS sequence"/>
</dbReference>